<evidence type="ECO:0000256" key="2">
    <source>
        <dbReference type="SAM" id="Phobius"/>
    </source>
</evidence>
<keyword evidence="2" id="KW-0812">Transmembrane</keyword>
<evidence type="ECO:0000256" key="1">
    <source>
        <dbReference type="SAM" id="MobiDB-lite"/>
    </source>
</evidence>
<proteinExistence type="predicted"/>
<accession>A0A381W4S9</accession>
<keyword evidence="2" id="KW-1133">Transmembrane helix</keyword>
<dbReference type="Pfam" id="PF19649">
    <property type="entry name" value="DUF6152"/>
    <property type="match status" value="1"/>
</dbReference>
<name>A0A381W4S9_9ZZZZ</name>
<feature type="transmembrane region" description="Helical" evidence="2">
    <location>
        <begin position="29"/>
        <end position="51"/>
    </location>
</feature>
<sequence>MVDERALNVDNLVSSGFYFEEETQMRRKIAIVLAGVVLALATVPVVAHHAFSAEFDANRPMHLEGTVVKMEWINPHAWVHLEVMGHETIADGTVWMVEGGTPNTLLRRGFTKNSLLPGTDIIVDGYQAKDGSDKGNGRDLTFADGRKLFMGSSGTGAPADGRDATEPE</sequence>
<protein>
    <submittedName>
        <fullName evidence="3">Uncharacterized protein</fullName>
    </submittedName>
</protein>
<organism evidence="3">
    <name type="scientific">marine metagenome</name>
    <dbReference type="NCBI Taxonomy" id="408172"/>
    <lineage>
        <taxon>unclassified sequences</taxon>
        <taxon>metagenomes</taxon>
        <taxon>ecological metagenomes</taxon>
    </lineage>
</organism>
<dbReference type="AlphaFoldDB" id="A0A381W4S9"/>
<gene>
    <name evidence="3" type="ORF">METZ01_LOCUS99832</name>
</gene>
<dbReference type="EMBL" id="UINC01010570">
    <property type="protein sequence ID" value="SVA46978.1"/>
    <property type="molecule type" value="Genomic_DNA"/>
</dbReference>
<evidence type="ECO:0000313" key="3">
    <source>
        <dbReference type="EMBL" id="SVA46978.1"/>
    </source>
</evidence>
<keyword evidence="2" id="KW-0472">Membrane</keyword>
<dbReference type="InterPro" id="IPR046150">
    <property type="entry name" value="DUF6152"/>
</dbReference>
<reference evidence="3" key="1">
    <citation type="submission" date="2018-05" db="EMBL/GenBank/DDBJ databases">
        <authorList>
            <person name="Lanie J.A."/>
            <person name="Ng W.-L."/>
            <person name="Kazmierczak K.M."/>
            <person name="Andrzejewski T.M."/>
            <person name="Davidsen T.M."/>
            <person name="Wayne K.J."/>
            <person name="Tettelin H."/>
            <person name="Glass J.I."/>
            <person name="Rusch D."/>
            <person name="Podicherti R."/>
            <person name="Tsui H.-C.T."/>
            <person name="Winkler M.E."/>
        </authorList>
    </citation>
    <scope>NUCLEOTIDE SEQUENCE</scope>
</reference>
<feature type="region of interest" description="Disordered" evidence="1">
    <location>
        <begin position="147"/>
        <end position="168"/>
    </location>
</feature>